<dbReference type="PANTHER" id="PTHR33095:SF14">
    <property type="entry name" value="AR781"/>
    <property type="match status" value="1"/>
</dbReference>
<sequence>MLKMEVVIPARTMDFDFNSARSSPCSNIPSTPKRFGDYTSLSAPTSPTRISEFYREFENFLINDSRSGGAPFHWEEMPKSPNKNVVAAADDDFAFDFSEDLEKTSLTAEELFDGGVIRPLKPPPRLQFGNRVDDSSKSPLLSPRSPRSPKEIIRNVFSPRMKKVSDPFAAAAENTRKQVENGRGRDRVAGLPRNSSRRGARSLSPYRVSQFRWEEEKQQPQPQQQKQAVAKQSQVNSESTVNSSSKSSSRRWKIKDFLLFRSASEGRASDRDPLRKYSGLSRKQEDVKGSSFRSTDGSGLGTGSKRRGRVSAHELHYTKNKAAAEDLKRRTYLPYKTGILGVLGFS</sequence>
<evidence type="ECO:0000313" key="2">
    <source>
        <dbReference type="EMBL" id="KAF5747066.1"/>
    </source>
</evidence>
<dbReference type="InterPro" id="IPR012442">
    <property type="entry name" value="DUF1645_plant"/>
</dbReference>
<evidence type="ECO:0000313" key="3">
    <source>
        <dbReference type="Proteomes" id="UP000593562"/>
    </source>
</evidence>
<gene>
    <name evidence="2" type="ORF">HS088_TW06G01244</name>
</gene>
<comment type="caution">
    <text evidence="2">The sequence shown here is derived from an EMBL/GenBank/DDBJ whole genome shotgun (WGS) entry which is preliminary data.</text>
</comment>
<dbReference type="InParanoid" id="A0A7J7DLV7"/>
<dbReference type="EMBL" id="JAAARO010000006">
    <property type="protein sequence ID" value="KAF5747066.1"/>
    <property type="molecule type" value="Genomic_DNA"/>
</dbReference>
<feature type="region of interest" description="Disordered" evidence="1">
    <location>
        <begin position="116"/>
        <end position="247"/>
    </location>
</feature>
<dbReference type="AlphaFoldDB" id="A0A7J7DLV7"/>
<protein>
    <submittedName>
        <fullName evidence="2">Uncharacterized protein</fullName>
    </submittedName>
</protein>
<feature type="compositionally biased region" description="Basic and acidic residues" evidence="1">
    <location>
        <begin position="174"/>
        <end position="188"/>
    </location>
</feature>
<keyword evidence="3" id="KW-1185">Reference proteome</keyword>
<name>A0A7J7DLV7_TRIWF</name>
<reference evidence="2 3" key="1">
    <citation type="journal article" date="2020" name="Nat. Commun.">
        <title>Genome of Tripterygium wilfordii and identification of cytochrome P450 involved in triptolide biosynthesis.</title>
        <authorList>
            <person name="Tu L."/>
            <person name="Su P."/>
            <person name="Zhang Z."/>
            <person name="Gao L."/>
            <person name="Wang J."/>
            <person name="Hu T."/>
            <person name="Zhou J."/>
            <person name="Zhang Y."/>
            <person name="Zhao Y."/>
            <person name="Liu Y."/>
            <person name="Song Y."/>
            <person name="Tong Y."/>
            <person name="Lu Y."/>
            <person name="Yang J."/>
            <person name="Xu C."/>
            <person name="Jia M."/>
            <person name="Peters R.J."/>
            <person name="Huang L."/>
            <person name="Gao W."/>
        </authorList>
    </citation>
    <scope>NUCLEOTIDE SEQUENCE [LARGE SCALE GENOMIC DNA]</scope>
    <source>
        <strain evidence="3">cv. XIE 37</strain>
        <tissue evidence="2">Leaf</tissue>
    </source>
</reference>
<dbReference type="OrthoDB" id="667051at2759"/>
<accession>A0A7J7DLV7</accession>
<proteinExistence type="predicted"/>
<dbReference type="FunCoup" id="A0A7J7DLV7">
    <property type="interactions" value="66"/>
</dbReference>
<feature type="compositionally biased region" description="Low complexity" evidence="1">
    <location>
        <begin position="219"/>
        <end position="247"/>
    </location>
</feature>
<dbReference type="Pfam" id="PF07816">
    <property type="entry name" value="DUF1645"/>
    <property type="match status" value="1"/>
</dbReference>
<dbReference type="Proteomes" id="UP000593562">
    <property type="component" value="Unassembled WGS sequence"/>
</dbReference>
<dbReference type="PANTHER" id="PTHR33095">
    <property type="entry name" value="OS07G0619500 PROTEIN"/>
    <property type="match status" value="1"/>
</dbReference>
<evidence type="ECO:0000256" key="1">
    <source>
        <dbReference type="SAM" id="MobiDB-lite"/>
    </source>
</evidence>
<organism evidence="2 3">
    <name type="scientific">Tripterygium wilfordii</name>
    <name type="common">Thunder God vine</name>
    <dbReference type="NCBI Taxonomy" id="458696"/>
    <lineage>
        <taxon>Eukaryota</taxon>
        <taxon>Viridiplantae</taxon>
        <taxon>Streptophyta</taxon>
        <taxon>Embryophyta</taxon>
        <taxon>Tracheophyta</taxon>
        <taxon>Spermatophyta</taxon>
        <taxon>Magnoliopsida</taxon>
        <taxon>eudicotyledons</taxon>
        <taxon>Gunneridae</taxon>
        <taxon>Pentapetalae</taxon>
        <taxon>rosids</taxon>
        <taxon>fabids</taxon>
        <taxon>Celastrales</taxon>
        <taxon>Celastraceae</taxon>
        <taxon>Tripterygium</taxon>
    </lineage>
</organism>
<feature type="region of interest" description="Disordered" evidence="1">
    <location>
        <begin position="268"/>
        <end position="313"/>
    </location>
</feature>